<keyword evidence="1" id="KW-0472">Membrane</keyword>
<keyword evidence="1" id="KW-1133">Transmembrane helix</keyword>
<feature type="transmembrane region" description="Helical" evidence="1">
    <location>
        <begin position="53"/>
        <end position="70"/>
    </location>
</feature>
<dbReference type="AlphaFoldDB" id="A0A644Z3Y4"/>
<organism evidence="2">
    <name type="scientific">bioreactor metagenome</name>
    <dbReference type="NCBI Taxonomy" id="1076179"/>
    <lineage>
        <taxon>unclassified sequences</taxon>
        <taxon>metagenomes</taxon>
        <taxon>ecological metagenomes</taxon>
    </lineage>
</organism>
<accession>A0A644Z3Y4</accession>
<evidence type="ECO:0000313" key="2">
    <source>
        <dbReference type="EMBL" id="MPM32824.1"/>
    </source>
</evidence>
<gene>
    <name evidence="2" type="ORF">SDC9_79390</name>
</gene>
<keyword evidence="1" id="KW-0812">Transmembrane</keyword>
<comment type="caution">
    <text evidence="2">The sequence shown here is derived from an EMBL/GenBank/DDBJ whole genome shotgun (WGS) entry which is preliminary data.</text>
</comment>
<sequence>MSIRYHRILMIIILPIIFLNVYFKLDSSILLSTLLFIISFIGFKLRKSKDIKLSLIALGFLFALANLYLGL</sequence>
<proteinExistence type="predicted"/>
<dbReference type="EMBL" id="VSSQ01006473">
    <property type="protein sequence ID" value="MPM32824.1"/>
    <property type="molecule type" value="Genomic_DNA"/>
</dbReference>
<evidence type="ECO:0000256" key="1">
    <source>
        <dbReference type="SAM" id="Phobius"/>
    </source>
</evidence>
<name>A0A644Z3Y4_9ZZZZ</name>
<feature type="transmembrane region" description="Helical" evidence="1">
    <location>
        <begin position="29"/>
        <end position="46"/>
    </location>
</feature>
<protein>
    <submittedName>
        <fullName evidence="2">Uncharacterized protein</fullName>
    </submittedName>
</protein>
<reference evidence="2" key="1">
    <citation type="submission" date="2019-08" db="EMBL/GenBank/DDBJ databases">
        <authorList>
            <person name="Kucharzyk K."/>
            <person name="Murdoch R.W."/>
            <person name="Higgins S."/>
            <person name="Loffler F."/>
        </authorList>
    </citation>
    <scope>NUCLEOTIDE SEQUENCE</scope>
</reference>